<gene>
    <name evidence="3" type="ORF">D3226_06750</name>
</gene>
<keyword evidence="4" id="KW-1185">Reference proteome</keyword>
<feature type="transmembrane region" description="Helical" evidence="1">
    <location>
        <begin position="176"/>
        <end position="198"/>
    </location>
</feature>
<dbReference type="PANTHER" id="PTHR35797:SF1">
    <property type="entry name" value="PROTEASE"/>
    <property type="match status" value="1"/>
</dbReference>
<feature type="transmembrane region" description="Helical" evidence="1">
    <location>
        <begin position="210"/>
        <end position="230"/>
    </location>
</feature>
<feature type="transmembrane region" description="Helical" evidence="1">
    <location>
        <begin position="117"/>
        <end position="144"/>
    </location>
</feature>
<feature type="transmembrane region" description="Helical" evidence="1">
    <location>
        <begin position="246"/>
        <end position="265"/>
    </location>
</feature>
<organism evidence="3 4">
    <name type="scientific">Leucobacter chromiireducens subsp. chromiireducens</name>
    <dbReference type="NCBI Taxonomy" id="660067"/>
    <lineage>
        <taxon>Bacteria</taxon>
        <taxon>Bacillati</taxon>
        <taxon>Actinomycetota</taxon>
        <taxon>Actinomycetes</taxon>
        <taxon>Micrococcales</taxon>
        <taxon>Microbacteriaceae</taxon>
        <taxon>Leucobacter</taxon>
    </lineage>
</organism>
<dbReference type="InterPro" id="IPR003675">
    <property type="entry name" value="Rce1/LyrA-like_dom"/>
</dbReference>
<reference evidence="3 4" key="1">
    <citation type="submission" date="2018-09" db="EMBL/GenBank/DDBJ databases">
        <title>Comparative genomics of Leucobacter spp.</title>
        <authorList>
            <person name="Reis A.C."/>
            <person name="Kolvenbach B.A."/>
            <person name="Corvini P.F.X."/>
            <person name="Nunes O.C."/>
        </authorList>
    </citation>
    <scope>NUCLEOTIDE SEQUENCE [LARGE SCALE GENOMIC DNA]</scope>
    <source>
        <strain evidence="3 4">L-1</strain>
    </source>
</reference>
<accession>A0ABS1SNB0</accession>
<sequence length="351" mass="37159">MTTPEYAPAPVAAEPVQLDFGQPVPEQSPNTRLARVPWGAVALFVVLACGLAWLVALPLWLRDPESTGFAMLFGVLAPAMMFTPALATLAVVFFARVPRTERLRFLGMWPLRPAKRVVWFIVGAVFAPTMIVAASVVVAAALGWTELDLVEFSGFAAAIAAGLPEGMDISMPPIEVIVVAQLLSIPLGVVINSVAAFGEELGWRGWLLPALRPLGTWPALAISGVVWGLWHSPLILLGYNFGLTDWRGVALMTIGCVLWGALLGWTRLRTGSVWPAVIGHASLNASAGLIGIVAAAGAELNPALVLPLGVSGWIVIAVVLVLLVATKQFSPDRQPELAPRRMRAGATPQAA</sequence>
<comment type="caution">
    <text evidence="3">The sequence shown here is derived from an EMBL/GenBank/DDBJ whole genome shotgun (WGS) entry which is preliminary data.</text>
</comment>
<proteinExistence type="predicted"/>
<feature type="transmembrane region" description="Helical" evidence="1">
    <location>
        <begin position="277"/>
        <end position="298"/>
    </location>
</feature>
<dbReference type="PANTHER" id="PTHR35797">
    <property type="entry name" value="PROTEASE-RELATED"/>
    <property type="match status" value="1"/>
</dbReference>
<feature type="transmembrane region" description="Helical" evidence="1">
    <location>
        <begin position="38"/>
        <end position="61"/>
    </location>
</feature>
<dbReference type="Proteomes" id="UP001646141">
    <property type="component" value="Unassembled WGS sequence"/>
</dbReference>
<protein>
    <submittedName>
        <fullName evidence="3">CPBP family intramembrane metalloprotease</fullName>
    </submittedName>
</protein>
<evidence type="ECO:0000256" key="1">
    <source>
        <dbReference type="SAM" id="Phobius"/>
    </source>
</evidence>
<feature type="transmembrane region" description="Helical" evidence="1">
    <location>
        <begin position="67"/>
        <end position="96"/>
    </location>
</feature>
<keyword evidence="1" id="KW-0812">Transmembrane</keyword>
<dbReference type="RefSeq" id="WP_202381680.1">
    <property type="nucleotide sequence ID" value="NZ_BAAAMA010000002.1"/>
</dbReference>
<dbReference type="Pfam" id="PF02517">
    <property type="entry name" value="Rce1-like"/>
    <property type="match status" value="1"/>
</dbReference>
<dbReference type="InterPro" id="IPR042150">
    <property type="entry name" value="MmRce1-like"/>
</dbReference>
<keyword evidence="1" id="KW-0472">Membrane</keyword>
<keyword evidence="1" id="KW-1133">Transmembrane helix</keyword>
<dbReference type="GO" id="GO:0008237">
    <property type="term" value="F:metallopeptidase activity"/>
    <property type="evidence" value="ECO:0007669"/>
    <property type="project" value="UniProtKB-KW"/>
</dbReference>
<evidence type="ECO:0000313" key="4">
    <source>
        <dbReference type="Proteomes" id="UP001646141"/>
    </source>
</evidence>
<dbReference type="EMBL" id="QYAD01000002">
    <property type="protein sequence ID" value="MBL3689658.1"/>
    <property type="molecule type" value="Genomic_DNA"/>
</dbReference>
<keyword evidence="3" id="KW-0645">Protease</keyword>
<feature type="transmembrane region" description="Helical" evidence="1">
    <location>
        <begin position="304"/>
        <end position="325"/>
    </location>
</feature>
<feature type="domain" description="CAAX prenyl protease 2/Lysostaphin resistance protein A-like" evidence="2">
    <location>
        <begin position="184"/>
        <end position="285"/>
    </location>
</feature>
<evidence type="ECO:0000259" key="2">
    <source>
        <dbReference type="Pfam" id="PF02517"/>
    </source>
</evidence>
<evidence type="ECO:0000313" key="3">
    <source>
        <dbReference type="EMBL" id="MBL3689658.1"/>
    </source>
</evidence>
<keyword evidence="3" id="KW-0482">Metalloprotease</keyword>
<name>A0ABS1SNB0_9MICO</name>
<keyword evidence="3" id="KW-0378">Hydrolase</keyword>